<protein>
    <submittedName>
        <fullName evidence="2">Uncharacterized protein</fullName>
    </submittedName>
</protein>
<evidence type="ECO:0000256" key="1">
    <source>
        <dbReference type="SAM" id="MobiDB-lite"/>
    </source>
</evidence>
<evidence type="ECO:0000313" key="3">
    <source>
        <dbReference type="Proteomes" id="UP000000763"/>
    </source>
</evidence>
<proteinExistence type="predicted"/>
<dbReference type="PANTHER" id="PTHR33983:SF22">
    <property type="entry name" value="OS03G0799400 PROTEIN"/>
    <property type="match status" value="1"/>
</dbReference>
<dbReference type="Proteomes" id="UP000000763">
    <property type="component" value="Chromosome 3"/>
</dbReference>
<name>Q851Q3_ORYSJ</name>
<dbReference type="EMBL" id="AC104321">
    <property type="protein sequence ID" value="AAO37531.1"/>
    <property type="molecule type" value="Genomic_DNA"/>
</dbReference>
<reference evidence="3" key="1">
    <citation type="journal article" date="2005" name="Nature">
        <title>The map-based sequence of the rice genome.</title>
        <authorList>
            <consortium name="International rice genome sequencing project (IRGSP)"/>
            <person name="Matsumoto T."/>
            <person name="Wu J."/>
            <person name="Kanamori H."/>
            <person name="Katayose Y."/>
            <person name="Fujisawa M."/>
            <person name="Namiki N."/>
            <person name="Mizuno H."/>
            <person name="Yamamoto K."/>
            <person name="Antonio B.A."/>
            <person name="Baba T."/>
            <person name="Sakata K."/>
            <person name="Nagamura Y."/>
            <person name="Aoki H."/>
            <person name="Arikawa K."/>
            <person name="Arita K."/>
            <person name="Bito T."/>
            <person name="Chiden Y."/>
            <person name="Fujitsuka N."/>
            <person name="Fukunaka R."/>
            <person name="Hamada M."/>
            <person name="Harada C."/>
            <person name="Hayashi A."/>
            <person name="Hijishita S."/>
            <person name="Honda M."/>
            <person name="Hosokawa S."/>
            <person name="Ichikawa Y."/>
            <person name="Idonuma A."/>
            <person name="Iijima M."/>
            <person name="Ikeda M."/>
            <person name="Ikeno M."/>
            <person name="Ito K."/>
            <person name="Ito S."/>
            <person name="Ito T."/>
            <person name="Ito Y."/>
            <person name="Ito Y."/>
            <person name="Iwabuchi A."/>
            <person name="Kamiya K."/>
            <person name="Karasawa W."/>
            <person name="Kurita K."/>
            <person name="Katagiri S."/>
            <person name="Kikuta A."/>
            <person name="Kobayashi H."/>
            <person name="Kobayashi N."/>
            <person name="Machita K."/>
            <person name="Maehara T."/>
            <person name="Masukawa M."/>
            <person name="Mizubayashi T."/>
            <person name="Mukai Y."/>
            <person name="Nagasaki H."/>
            <person name="Nagata Y."/>
            <person name="Naito S."/>
            <person name="Nakashima M."/>
            <person name="Nakama Y."/>
            <person name="Nakamichi Y."/>
            <person name="Nakamura M."/>
            <person name="Meguro A."/>
            <person name="Negishi M."/>
            <person name="Ohta I."/>
            <person name="Ohta T."/>
            <person name="Okamoto M."/>
            <person name="Ono N."/>
            <person name="Saji S."/>
            <person name="Sakaguchi M."/>
            <person name="Sakai K."/>
            <person name="Shibata M."/>
            <person name="Shimokawa T."/>
            <person name="Song J."/>
            <person name="Takazaki Y."/>
            <person name="Terasawa K."/>
            <person name="Tsugane M."/>
            <person name="Tsuji K."/>
            <person name="Ueda S."/>
            <person name="Waki K."/>
            <person name="Yamagata H."/>
            <person name="Yamamoto M."/>
            <person name="Yamamoto S."/>
            <person name="Yamane H."/>
            <person name="Yoshiki S."/>
            <person name="Yoshihara R."/>
            <person name="Yukawa K."/>
            <person name="Zhong H."/>
            <person name="Yano M."/>
            <person name="Yuan Q."/>
            <person name="Ouyang S."/>
            <person name="Liu J."/>
            <person name="Jones K.M."/>
            <person name="Gansberger K."/>
            <person name="Moffat K."/>
            <person name="Hill J."/>
            <person name="Bera J."/>
            <person name="Fadrosh D."/>
            <person name="Jin S."/>
            <person name="Johri S."/>
            <person name="Kim M."/>
            <person name="Overton L."/>
            <person name="Reardon M."/>
            <person name="Tsitrin T."/>
            <person name="Vuong H."/>
            <person name="Weaver B."/>
            <person name="Ciecko A."/>
            <person name="Tallon L."/>
            <person name="Jackson J."/>
            <person name="Pai G."/>
            <person name="Aken S.V."/>
            <person name="Utterback T."/>
            <person name="Reidmuller S."/>
            <person name="Feldblyum T."/>
            <person name="Hsiao J."/>
            <person name="Zismann V."/>
            <person name="Iobst S."/>
            <person name="de Vazeille A.R."/>
            <person name="Buell C.R."/>
            <person name="Ying K."/>
            <person name="Li Y."/>
            <person name="Lu T."/>
            <person name="Huang Y."/>
            <person name="Zhao Q."/>
            <person name="Feng Q."/>
            <person name="Zhang L."/>
            <person name="Zhu J."/>
            <person name="Weng Q."/>
            <person name="Mu J."/>
            <person name="Lu Y."/>
            <person name="Fan D."/>
            <person name="Liu Y."/>
            <person name="Guan J."/>
            <person name="Zhang Y."/>
            <person name="Yu S."/>
            <person name="Liu X."/>
            <person name="Zhang Y."/>
            <person name="Hong G."/>
            <person name="Han B."/>
            <person name="Choisne N."/>
            <person name="Demange N."/>
            <person name="Orjeda G."/>
            <person name="Samain S."/>
            <person name="Cattolico L."/>
            <person name="Pelletier E."/>
            <person name="Couloux A."/>
            <person name="Segurens B."/>
            <person name="Wincker P."/>
            <person name="D'Hont A."/>
            <person name="Scarpelli C."/>
            <person name="Weissenbach J."/>
            <person name="Salanoubat M."/>
            <person name="Quetier F."/>
            <person name="Yu Y."/>
            <person name="Kim H.R."/>
            <person name="Rambo T."/>
            <person name="Currie J."/>
            <person name="Collura K."/>
            <person name="Luo M."/>
            <person name="Yang T."/>
            <person name="Ammiraju J.S.S."/>
            <person name="Engler F."/>
            <person name="Soderlund C."/>
            <person name="Wing R.A."/>
            <person name="Palmer L.E."/>
            <person name="de la Bastide M."/>
            <person name="Spiegel L."/>
            <person name="Nascimento L."/>
            <person name="Zutavern T."/>
            <person name="O'Shaughnessy A."/>
            <person name="Dike S."/>
            <person name="Dedhia N."/>
            <person name="Preston R."/>
            <person name="Balija V."/>
            <person name="McCombie W.R."/>
            <person name="Chow T."/>
            <person name="Chen H."/>
            <person name="Chung M."/>
            <person name="Chen C."/>
            <person name="Shaw J."/>
            <person name="Wu H."/>
            <person name="Hsiao K."/>
            <person name="Chao Y."/>
            <person name="Chu M."/>
            <person name="Cheng C."/>
            <person name="Hour A."/>
            <person name="Lee P."/>
            <person name="Lin S."/>
            <person name="Lin Y."/>
            <person name="Liou J."/>
            <person name="Liu S."/>
            <person name="Hsing Y."/>
            <person name="Raghuvanshi S."/>
            <person name="Mohanty A."/>
            <person name="Bharti A.K."/>
            <person name="Gaur A."/>
            <person name="Gupta V."/>
            <person name="Kumar D."/>
            <person name="Ravi V."/>
            <person name="Vij S."/>
            <person name="Kapur A."/>
            <person name="Khurana P."/>
            <person name="Khurana P."/>
            <person name="Khurana J.P."/>
            <person name="Tyagi A.K."/>
            <person name="Gaikwad K."/>
            <person name="Singh A."/>
            <person name="Dalal V."/>
            <person name="Srivastava S."/>
            <person name="Dixit A."/>
            <person name="Pal A.K."/>
            <person name="Ghazi I.A."/>
            <person name="Yadav M."/>
            <person name="Pandit A."/>
            <person name="Bhargava A."/>
            <person name="Sureshbabu K."/>
            <person name="Batra K."/>
            <person name="Sharma T.R."/>
            <person name="Mohapatra T."/>
            <person name="Singh N.K."/>
            <person name="Messing J."/>
            <person name="Nelson A.B."/>
            <person name="Fuks G."/>
            <person name="Kavchok S."/>
            <person name="Keizer G."/>
            <person name="Linton E."/>
            <person name="Llaca V."/>
            <person name="Song R."/>
            <person name="Tanyolac B."/>
            <person name="Young S."/>
            <person name="Ho-Il K."/>
            <person name="Hahn J.H."/>
            <person name="Sangsakoo G."/>
            <person name="Vanavichit A."/>
            <person name="de Mattos Luiz.A.T."/>
            <person name="Zimmer P.D."/>
            <person name="Malone G."/>
            <person name="Dellagostin O."/>
            <person name="de Oliveira A.C."/>
            <person name="Bevan M."/>
            <person name="Bancroft I."/>
            <person name="Minx P."/>
            <person name="Cordum H."/>
            <person name="Wilson R."/>
            <person name="Cheng Z."/>
            <person name="Jin W."/>
            <person name="Jiang J."/>
            <person name="Leong S.A."/>
            <person name="Iwama H."/>
            <person name="Gojobori T."/>
            <person name="Itoh T."/>
            <person name="Niimura Y."/>
            <person name="Fujii Y."/>
            <person name="Habara T."/>
            <person name="Sakai H."/>
            <person name="Sato Y."/>
            <person name="Wilson G."/>
            <person name="Kumar K."/>
            <person name="McCouch S."/>
            <person name="Juretic N."/>
            <person name="Hoen D."/>
            <person name="Wright S."/>
            <person name="Bruskiewich R."/>
            <person name="Bureau T."/>
            <person name="Miyao A."/>
            <person name="Hirochika H."/>
            <person name="Nishikawa T."/>
            <person name="Kadowaki K."/>
            <person name="Sugiura M."/>
            <person name="Burr B."/>
            <person name="Sasaki T."/>
        </authorList>
    </citation>
    <scope>NUCLEOTIDE SEQUENCE [LARGE SCALE GENOMIC DNA]</scope>
    <source>
        <strain evidence="3">cv. Nipponbare</strain>
    </source>
</reference>
<gene>
    <name evidence="2" type="primary">OSJNBa0052F07.20</name>
</gene>
<evidence type="ECO:0000313" key="2">
    <source>
        <dbReference type="EMBL" id="AAO37531.1"/>
    </source>
</evidence>
<feature type="compositionally biased region" description="Low complexity" evidence="1">
    <location>
        <begin position="54"/>
        <end position="66"/>
    </location>
</feature>
<reference evidence="3" key="2">
    <citation type="journal article" date="2008" name="Nucleic Acids Res.">
        <title>The rice annotation project database (RAP-DB): 2008 update.</title>
        <authorList>
            <consortium name="The rice annotation project (RAP)"/>
        </authorList>
    </citation>
    <scope>GENOME REANNOTATION</scope>
    <source>
        <strain evidence="3">cv. Nipponbare</strain>
    </source>
</reference>
<organism evidence="2 3">
    <name type="scientific">Oryza sativa subsp. japonica</name>
    <name type="common">Rice</name>
    <dbReference type="NCBI Taxonomy" id="39947"/>
    <lineage>
        <taxon>Eukaryota</taxon>
        <taxon>Viridiplantae</taxon>
        <taxon>Streptophyta</taxon>
        <taxon>Embryophyta</taxon>
        <taxon>Tracheophyta</taxon>
        <taxon>Spermatophyta</taxon>
        <taxon>Magnoliopsida</taxon>
        <taxon>Liliopsida</taxon>
        <taxon>Poales</taxon>
        <taxon>Poaceae</taxon>
        <taxon>BOP clade</taxon>
        <taxon>Oryzoideae</taxon>
        <taxon>Oryzeae</taxon>
        <taxon>Oryzinae</taxon>
        <taxon>Oryza</taxon>
        <taxon>Oryza sativa</taxon>
    </lineage>
</organism>
<dbReference type="AlphaFoldDB" id="Q851Q3"/>
<sequence length="296" mass="30385">MAMGKYAAYGDLLGMTARVAVRAYSHCPQTARMYYKPPPTATATTAASGDKRSASAATASSSRSSSFGADNAGSSTGAAASPCASTKQQAAAAARVAFDGAGFILYGVERAASPSPAAAAVVCTVAIHCRRLEASGSTRPRLGGRGDSGSTAWIREEGATSAARPPTSCIFCWRGGFWGSGGLRCLCLCLPGPPSSLPFAAATIAIVCGGEGPTAREAGEERIRVMHPAGSVPSPLDVRCCSRARLTCPPSPWAPTRRRCRSPSPHAHASRRRLARPRLARTQVVVAVAVAVAAPR</sequence>
<accession>Q851Q3</accession>
<feature type="region of interest" description="Disordered" evidence="1">
    <location>
        <begin position="38"/>
        <end position="71"/>
    </location>
</feature>
<dbReference type="PANTHER" id="PTHR33983">
    <property type="entry name" value="OS07G0185900 PROTEIN"/>
    <property type="match status" value="1"/>
</dbReference>